<dbReference type="EMBL" id="BARU01021327">
    <property type="protein sequence ID" value="GAH59349.1"/>
    <property type="molecule type" value="Genomic_DNA"/>
</dbReference>
<comment type="caution">
    <text evidence="1">The sequence shown here is derived from an EMBL/GenBank/DDBJ whole genome shotgun (WGS) entry which is preliminary data.</text>
</comment>
<sequence length="99" mass="12043">MNKPTLEKQTNQMLDEALEILVKYDYKAPKKERYKNLVDKIEISNAFDKVIEIRQFMLTNREEYKQKKFERYCTHVDLLAKLCEDINNMKFYAISHLKY</sequence>
<protein>
    <submittedName>
        <fullName evidence="1">Uncharacterized protein</fullName>
    </submittedName>
</protein>
<gene>
    <name evidence="1" type="ORF">S03H2_34915</name>
</gene>
<evidence type="ECO:0000313" key="1">
    <source>
        <dbReference type="EMBL" id="GAH59349.1"/>
    </source>
</evidence>
<dbReference type="AlphaFoldDB" id="X1HZS8"/>
<organism evidence="1">
    <name type="scientific">marine sediment metagenome</name>
    <dbReference type="NCBI Taxonomy" id="412755"/>
    <lineage>
        <taxon>unclassified sequences</taxon>
        <taxon>metagenomes</taxon>
        <taxon>ecological metagenomes</taxon>
    </lineage>
</organism>
<name>X1HZS8_9ZZZZ</name>
<accession>X1HZS8</accession>
<reference evidence="1" key="1">
    <citation type="journal article" date="2014" name="Front. Microbiol.">
        <title>High frequency of phylogenetically diverse reductive dehalogenase-homologous genes in deep subseafloor sedimentary metagenomes.</title>
        <authorList>
            <person name="Kawai M."/>
            <person name="Futagami T."/>
            <person name="Toyoda A."/>
            <person name="Takaki Y."/>
            <person name="Nishi S."/>
            <person name="Hori S."/>
            <person name="Arai W."/>
            <person name="Tsubouchi T."/>
            <person name="Morono Y."/>
            <person name="Uchiyama I."/>
            <person name="Ito T."/>
            <person name="Fujiyama A."/>
            <person name="Inagaki F."/>
            <person name="Takami H."/>
        </authorList>
    </citation>
    <scope>NUCLEOTIDE SEQUENCE</scope>
    <source>
        <strain evidence="1">Expedition CK06-06</strain>
    </source>
</reference>
<proteinExistence type="predicted"/>